<dbReference type="PANTHER" id="PTHR13768:SF2">
    <property type="entry name" value="GAMMA-SOLUBLE NSF ATTACHMENT PROTEIN"/>
    <property type="match status" value="1"/>
</dbReference>
<dbReference type="GO" id="GO:0019905">
    <property type="term" value="F:syntaxin binding"/>
    <property type="evidence" value="ECO:0007669"/>
    <property type="project" value="TreeGrafter"/>
</dbReference>
<reference evidence="9" key="1">
    <citation type="submission" date="2020-07" db="EMBL/GenBank/DDBJ databases">
        <title>The High-quality genome of the commercially important snow crab, Chionoecetes opilio.</title>
        <authorList>
            <person name="Jeong J.-H."/>
            <person name="Ryu S."/>
        </authorList>
    </citation>
    <scope>NUCLEOTIDE SEQUENCE</scope>
    <source>
        <strain evidence="9">MADBK_172401_WGS</strain>
        <tissue evidence="9">Digestive gland</tissue>
    </source>
</reference>
<proteinExistence type="inferred from homology"/>
<dbReference type="PANTHER" id="PTHR13768">
    <property type="entry name" value="SOLUBLE NSF ATTACHMENT PROTEIN SNAP"/>
    <property type="match status" value="1"/>
</dbReference>
<dbReference type="GO" id="GO:0031201">
    <property type="term" value="C:SNARE complex"/>
    <property type="evidence" value="ECO:0007669"/>
    <property type="project" value="TreeGrafter"/>
</dbReference>
<evidence type="ECO:0000256" key="6">
    <source>
        <dbReference type="ARBA" id="ARBA00023136"/>
    </source>
</evidence>
<dbReference type="AlphaFoldDB" id="A0A8J5D5N1"/>
<dbReference type="SUPFAM" id="SSF48452">
    <property type="entry name" value="TPR-like"/>
    <property type="match status" value="1"/>
</dbReference>
<dbReference type="EMBL" id="JACEEZ010000684">
    <property type="protein sequence ID" value="KAG0729900.1"/>
    <property type="molecule type" value="Genomic_DNA"/>
</dbReference>
<comment type="caution">
    <text evidence="9">The sequence shown here is derived from an EMBL/GenBank/DDBJ whole genome shotgun (WGS) entry which is preliminary data.</text>
</comment>
<evidence type="ECO:0000256" key="5">
    <source>
        <dbReference type="ARBA" id="ARBA00022927"/>
    </source>
</evidence>
<dbReference type="FunFam" id="1.25.40.10:FF:000477">
    <property type="entry name" value="gamma-soluble NSF attachment protein"/>
    <property type="match status" value="1"/>
</dbReference>
<evidence type="ECO:0000256" key="7">
    <source>
        <dbReference type="ARBA" id="ARBA00040047"/>
    </source>
</evidence>
<keyword evidence="5" id="KW-0653">Protein transport</keyword>
<keyword evidence="3" id="KW-0813">Transport</keyword>
<dbReference type="Proteomes" id="UP000770661">
    <property type="component" value="Unassembled WGS sequence"/>
</dbReference>
<dbReference type="Pfam" id="PF14938">
    <property type="entry name" value="SNAP"/>
    <property type="match status" value="1"/>
</dbReference>
<evidence type="ECO:0000256" key="2">
    <source>
        <dbReference type="ARBA" id="ARBA00010050"/>
    </source>
</evidence>
<dbReference type="OrthoDB" id="26569at2759"/>
<evidence type="ECO:0000313" key="9">
    <source>
        <dbReference type="EMBL" id="KAG0729900.1"/>
    </source>
</evidence>
<sequence>MAATKKIEEALAHIREAEKSLKTSLLKWKPDYDVAADEYNAAALCYKTSKQYSQCRDCLLKAVENYKLNRSFFSAGKCLEQAALISKELGDMESIFTLCQRAACMYREHGIPDTAALSLDKGAKIIEQQLPEKALTMYEHAVDIVMTEDRPRQAAEYQCRVARLNVKMQKYDAATDAIRREICYHQAGENNPAIGRLTVGLVLVQLARGDTVAAEKAFREWGSYCEHEEVRTLEMLIQAYDEEDGDMAVKALNSPFIKHMDVEYAKLARSLPVPKCSQDTRKPGVTDAYPPYTSSSGADVDALAKGVDNASLSQVRVASEYFYLVSCLIKREENIYNSNLKFYTSIAS</sequence>
<dbReference type="GO" id="GO:0006886">
    <property type="term" value="P:intracellular protein transport"/>
    <property type="evidence" value="ECO:0007669"/>
    <property type="project" value="InterPro"/>
</dbReference>
<dbReference type="GO" id="GO:0005483">
    <property type="term" value="F:soluble NSF attachment protein activity"/>
    <property type="evidence" value="ECO:0007669"/>
    <property type="project" value="TreeGrafter"/>
</dbReference>
<evidence type="ECO:0000256" key="8">
    <source>
        <dbReference type="ARBA" id="ARBA00042485"/>
    </source>
</evidence>
<dbReference type="Gene3D" id="1.25.40.10">
    <property type="entry name" value="Tetratricopeptide repeat domain"/>
    <property type="match status" value="1"/>
</dbReference>
<keyword evidence="10" id="KW-1185">Reference proteome</keyword>
<evidence type="ECO:0000313" key="10">
    <source>
        <dbReference type="Proteomes" id="UP000770661"/>
    </source>
</evidence>
<accession>A0A8J5D5N1</accession>
<evidence type="ECO:0000256" key="1">
    <source>
        <dbReference type="ARBA" id="ARBA00004170"/>
    </source>
</evidence>
<dbReference type="InterPro" id="IPR011990">
    <property type="entry name" value="TPR-like_helical_dom_sf"/>
</dbReference>
<dbReference type="InterPro" id="IPR000744">
    <property type="entry name" value="NSF_attach"/>
</dbReference>
<evidence type="ECO:0000256" key="3">
    <source>
        <dbReference type="ARBA" id="ARBA00022448"/>
    </source>
</evidence>
<gene>
    <name evidence="9" type="primary">Napg</name>
    <name evidence="9" type="ORF">GWK47_029370</name>
</gene>
<organism evidence="9 10">
    <name type="scientific">Chionoecetes opilio</name>
    <name type="common">Atlantic snow crab</name>
    <name type="synonym">Cancer opilio</name>
    <dbReference type="NCBI Taxonomy" id="41210"/>
    <lineage>
        <taxon>Eukaryota</taxon>
        <taxon>Metazoa</taxon>
        <taxon>Ecdysozoa</taxon>
        <taxon>Arthropoda</taxon>
        <taxon>Crustacea</taxon>
        <taxon>Multicrustacea</taxon>
        <taxon>Malacostraca</taxon>
        <taxon>Eumalacostraca</taxon>
        <taxon>Eucarida</taxon>
        <taxon>Decapoda</taxon>
        <taxon>Pleocyemata</taxon>
        <taxon>Brachyura</taxon>
        <taxon>Eubrachyura</taxon>
        <taxon>Majoidea</taxon>
        <taxon>Majidae</taxon>
        <taxon>Chionoecetes</taxon>
    </lineage>
</organism>
<dbReference type="GO" id="GO:0005774">
    <property type="term" value="C:vacuolar membrane"/>
    <property type="evidence" value="ECO:0007669"/>
    <property type="project" value="TreeGrafter"/>
</dbReference>
<keyword evidence="6" id="KW-0472">Membrane</keyword>
<comment type="subcellular location">
    <subcellularLocation>
        <location evidence="1">Membrane</location>
        <topology evidence="1">Peripheral membrane protein</topology>
    </subcellularLocation>
</comment>
<protein>
    <recommendedName>
        <fullName evidence="7">Gamma-soluble NSF attachment protein</fullName>
    </recommendedName>
    <alternativeName>
        <fullName evidence="8">N-ethylmaleimide-sensitive factor attachment protein gamma</fullName>
    </alternativeName>
</protein>
<keyword evidence="4" id="KW-0931">ER-Golgi transport</keyword>
<evidence type="ECO:0000256" key="4">
    <source>
        <dbReference type="ARBA" id="ARBA00022892"/>
    </source>
</evidence>
<name>A0A8J5D5N1_CHIOP</name>
<comment type="similarity">
    <text evidence="2">Belongs to the SNAP family.</text>
</comment>
<dbReference type="GO" id="GO:0016192">
    <property type="term" value="P:vesicle-mediated transport"/>
    <property type="evidence" value="ECO:0007669"/>
    <property type="project" value="UniProtKB-KW"/>
</dbReference>